<keyword evidence="4" id="KW-0503">Monooxygenase</keyword>
<name>A0A7W7ZZ70_9ACTN</name>
<comment type="caution">
    <text evidence="6">The sequence shown here is derived from an EMBL/GenBank/DDBJ whole genome shotgun (WGS) entry which is preliminary data.</text>
</comment>
<dbReference type="PRINTS" id="PR00420">
    <property type="entry name" value="RNGMNOXGNASE"/>
</dbReference>
<dbReference type="GO" id="GO:0004497">
    <property type="term" value="F:monooxygenase activity"/>
    <property type="evidence" value="ECO:0007669"/>
    <property type="project" value="UniProtKB-KW"/>
</dbReference>
<evidence type="ECO:0000259" key="5">
    <source>
        <dbReference type="Pfam" id="PF01494"/>
    </source>
</evidence>
<gene>
    <name evidence="6" type="ORF">HNR40_001412</name>
</gene>
<keyword evidence="3" id="KW-0560">Oxidoreductase</keyword>
<evidence type="ECO:0000313" key="7">
    <source>
        <dbReference type="Proteomes" id="UP000568380"/>
    </source>
</evidence>
<reference evidence="6 7" key="1">
    <citation type="submission" date="2020-08" db="EMBL/GenBank/DDBJ databases">
        <title>Genomic Encyclopedia of Type Strains, Phase IV (KMG-IV): sequencing the most valuable type-strain genomes for metagenomic binning, comparative biology and taxonomic classification.</title>
        <authorList>
            <person name="Goeker M."/>
        </authorList>
    </citation>
    <scope>NUCLEOTIDE SEQUENCE [LARGE SCALE GENOMIC DNA]</scope>
    <source>
        <strain evidence="6 7">DSM 45385</strain>
    </source>
</reference>
<dbReference type="EMBL" id="JACHIN010000001">
    <property type="protein sequence ID" value="MBB5075966.1"/>
    <property type="molecule type" value="Genomic_DNA"/>
</dbReference>
<dbReference type="PANTHER" id="PTHR47178">
    <property type="entry name" value="MONOOXYGENASE, FAD-BINDING"/>
    <property type="match status" value="1"/>
</dbReference>
<dbReference type="InterPro" id="IPR036188">
    <property type="entry name" value="FAD/NAD-bd_sf"/>
</dbReference>
<dbReference type="Proteomes" id="UP000568380">
    <property type="component" value="Unassembled WGS sequence"/>
</dbReference>
<proteinExistence type="predicted"/>
<protein>
    <submittedName>
        <fullName evidence="6">2-polyprenyl-6-methoxyphenol hydroxylase-like FAD-dependent oxidoreductase</fullName>
    </submittedName>
</protein>
<evidence type="ECO:0000256" key="4">
    <source>
        <dbReference type="ARBA" id="ARBA00023033"/>
    </source>
</evidence>
<evidence type="ECO:0000313" key="6">
    <source>
        <dbReference type="EMBL" id="MBB5075966.1"/>
    </source>
</evidence>
<dbReference type="AlphaFoldDB" id="A0A7W7ZZ70"/>
<dbReference type="InterPro" id="IPR002938">
    <property type="entry name" value="FAD-bd"/>
</dbReference>
<dbReference type="RefSeq" id="WP_184959086.1">
    <property type="nucleotide sequence ID" value="NZ_JACHIN010000001.1"/>
</dbReference>
<sequence length="369" mass="39492">MLIIGAGLGGLCLAQGLSKAGIRATVFERDPAPNYRGQGHRVHLDDRGERALRACLPDDLYNLHLATRGQPSERFMLISAEEERLREIPFPDLGDGSQMIRTGRGVSRQTLREIMLGGVDVHYDRHLTHYTEESGSVTAHFANGATATGDLLVGADGIGSAVRQQKLPDARVLDTGVRWLGGKTPVTEEIRSSLPESLETAFAAVTGMDPAMMVGYLLFDQSPAGLGLTEPGDYVMWAITVPKDRLPDAIPDLHQKAVSLTATAHPAMRAIVTQAWPDQCFQLSLGTAEPVAGWDPTRVTLLGDAIHAMPPARASGANTALEDAATLTTTIQTESPLAAYEADLRERGFAAVRASTAALEQVAKTIIQT</sequence>
<keyword evidence="2" id="KW-0274">FAD</keyword>
<evidence type="ECO:0000256" key="3">
    <source>
        <dbReference type="ARBA" id="ARBA00023002"/>
    </source>
</evidence>
<evidence type="ECO:0000256" key="2">
    <source>
        <dbReference type="ARBA" id="ARBA00022827"/>
    </source>
</evidence>
<dbReference type="Pfam" id="PF01494">
    <property type="entry name" value="FAD_binding_3"/>
    <property type="match status" value="1"/>
</dbReference>
<keyword evidence="1" id="KW-0285">Flavoprotein</keyword>
<dbReference type="GO" id="GO:0071949">
    <property type="term" value="F:FAD binding"/>
    <property type="evidence" value="ECO:0007669"/>
    <property type="project" value="InterPro"/>
</dbReference>
<keyword evidence="7" id="KW-1185">Reference proteome</keyword>
<dbReference type="SUPFAM" id="SSF51905">
    <property type="entry name" value="FAD/NAD(P)-binding domain"/>
    <property type="match status" value="1"/>
</dbReference>
<feature type="domain" description="FAD-binding" evidence="5">
    <location>
        <begin position="117"/>
        <end position="331"/>
    </location>
</feature>
<dbReference type="PANTHER" id="PTHR47178:SF5">
    <property type="entry name" value="FAD-BINDING DOMAIN-CONTAINING PROTEIN"/>
    <property type="match status" value="1"/>
</dbReference>
<accession>A0A7W7ZZ70</accession>
<evidence type="ECO:0000256" key="1">
    <source>
        <dbReference type="ARBA" id="ARBA00022630"/>
    </source>
</evidence>
<organism evidence="6 7">
    <name type="scientific">Nonomuraea endophytica</name>
    <dbReference type="NCBI Taxonomy" id="714136"/>
    <lineage>
        <taxon>Bacteria</taxon>
        <taxon>Bacillati</taxon>
        <taxon>Actinomycetota</taxon>
        <taxon>Actinomycetes</taxon>
        <taxon>Streptosporangiales</taxon>
        <taxon>Streptosporangiaceae</taxon>
        <taxon>Nonomuraea</taxon>
    </lineage>
</organism>
<dbReference type="Pfam" id="PF13450">
    <property type="entry name" value="NAD_binding_8"/>
    <property type="match status" value="1"/>
</dbReference>
<dbReference type="Gene3D" id="3.50.50.60">
    <property type="entry name" value="FAD/NAD(P)-binding domain"/>
    <property type="match status" value="1"/>
</dbReference>